<evidence type="ECO:0000313" key="2">
    <source>
        <dbReference type="Proteomes" id="UP001151081"/>
    </source>
</evidence>
<protein>
    <submittedName>
        <fullName evidence="1">Uncharacterized protein</fullName>
    </submittedName>
</protein>
<comment type="caution">
    <text evidence="1">The sequence shown here is derived from an EMBL/GenBank/DDBJ whole genome shotgun (WGS) entry which is preliminary data.</text>
</comment>
<organism evidence="1 2">
    <name type="scientific">Polyangium jinanense</name>
    <dbReference type="NCBI Taxonomy" id="2829994"/>
    <lineage>
        <taxon>Bacteria</taxon>
        <taxon>Pseudomonadati</taxon>
        <taxon>Myxococcota</taxon>
        <taxon>Polyangia</taxon>
        <taxon>Polyangiales</taxon>
        <taxon>Polyangiaceae</taxon>
        <taxon>Polyangium</taxon>
    </lineage>
</organism>
<dbReference type="EMBL" id="JAGTJJ010000061">
    <property type="protein sequence ID" value="MDC3987934.1"/>
    <property type="molecule type" value="Genomic_DNA"/>
</dbReference>
<sequence>MATPACELAIWNGAPLDIFPKGAHVFPADLDAVRELVDVLREDLRETHLVSVDLVARAQGGEFDPAQDPSLAQSFSLPRLRDFLVRRRPAFDRAAHRRIAENTLRYGHARIEQLRSLGAPGVLIDHASTEVARVAQSDWSPTVDITSLLPSAVATASAIDIESRAPDDLFVDADITDLVLLAAQCCTPPDANDLGDAVWLDELEWLPLAPPEIEDDAPIPSNVVRVRGAVYEERAHRLEFAVVPPDRATLANARALLAISLAARSTRYGPTHSAM</sequence>
<reference evidence="1 2" key="1">
    <citation type="submission" date="2021-04" db="EMBL/GenBank/DDBJ databases">
        <title>Genome analysis of Polyangium sp.</title>
        <authorList>
            <person name="Li Y."/>
            <person name="Wang J."/>
        </authorList>
    </citation>
    <scope>NUCLEOTIDE SEQUENCE [LARGE SCALE GENOMIC DNA]</scope>
    <source>
        <strain evidence="1 2">SDU14</strain>
    </source>
</reference>
<keyword evidence="2" id="KW-1185">Reference proteome</keyword>
<dbReference type="RefSeq" id="WP_272427558.1">
    <property type="nucleotide sequence ID" value="NZ_JAGTJJ010000061.1"/>
</dbReference>
<dbReference type="AlphaFoldDB" id="A0A9X4AX32"/>
<name>A0A9X4AX32_9BACT</name>
<evidence type="ECO:0000313" key="1">
    <source>
        <dbReference type="EMBL" id="MDC3987934.1"/>
    </source>
</evidence>
<gene>
    <name evidence="1" type="ORF">KEG57_46140</name>
</gene>
<accession>A0A9X4AX32</accession>
<dbReference type="Proteomes" id="UP001151081">
    <property type="component" value="Unassembled WGS sequence"/>
</dbReference>
<proteinExistence type="predicted"/>